<dbReference type="Proteomes" id="UP000316882">
    <property type="component" value="Unassembled WGS sequence"/>
</dbReference>
<feature type="domain" description="BAAT/Acyl-CoA thioester hydrolase C-terminal" evidence="4">
    <location>
        <begin position="208"/>
        <end position="426"/>
    </location>
</feature>
<evidence type="ECO:0000256" key="1">
    <source>
        <dbReference type="ARBA" id="ARBA00006538"/>
    </source>
</evidence>
<dbReference type="InterPro" id="IPR029058">
    <property type="entry name" value="AB_hydrolase_fold"/>
</dbReference>
<dbReference type="EMBL" id="BJMH01000007">
    <property type="protein sequence ID" value="GEB32267.1"/>
    <property type="molecule type" value="Genomic_DNA"/>
</dbReference>
<evidence type="ECO:0000259" key="4">
    <source>
        <dbReference type="Pfam" id="PF08840"/>
    </source>
</evidence>
<evidence type="ECO:0000259" key="3">
    <source>
        <dbReference type="Pfam" id="PF04775"/>
    </source>
</evidence>
<dbReference type="InterPro" id="IPR042490">
    <property type="entry name" value="Thio_Ohase/BAAT_N"/>
</dbReference>
<feature type="active site" description="Charge relay system" evidence="2">
    <location>
        <position position="386"/>
    </location>
</feature>
<dbReference type="GO" id="GO:0006637">
    <property type="term" value="P:acyl-CoA metabolic process"/>
    <property type="evidence" value="ECO:0007669"/>
    <property type="project" value="InterPro"/>
</dbReference>
<evidence type="ECO:0000313" key="5">
    <source>
        <dbReference type="EMBL" id="GEB32267.1"/>
    </source>
</evidence>
<dbReference type="Pfam" id="PF04775">
    <property type="entry name" value="Bile_Hydr_Trans"/>
    <property type="match status" value="1"/>
</dbReference>
<dbReference type="Gene3D" id="3.40.50.1820">
    <property type="entry name" value="alpha/beta hydrolase"/>
    <property type="match status" value="1"/>
</dbReference>
<gene>
    <name evidence="5" type="ORF">BPA01_18470</name>
</gene>
<keyword evidence="6" id="KW-1185">Reference proteome</keyword>
<name>A0A4Y3PFY7_BREPA</name>
<sequence>MMHPQIDVSPATALLDVPVHITLSGFQPHQLITLNATLTNGLPGGELTASSHAIFQADENGSVDLVSQAPLFGTYEGIDPMGLFWSMNVQTLRFYSAYSLDDFQFTPRSTEIHLTAEVNQKPVAKAVVKRVFVSRDVSITKVKEDGLVGLFFSKPHPEPKPAVLVLGGSEGGIGSCSQFAALFASHGYPALALAYFQCDDLPTDIQQIPVEYVQRAVHWLKQQPTVHPDKITVFGRSKGAELALVTASLEPGIHAVIASSPSSTVNIGTDRAFADSEIFSPQSSWSFRGEPLPFVPWTEEQSRQFRELLDAGQRIDQIHKDAWRACEWLADAEIPVEQINGPILLLSADDDHWWPAAEHCERMVARLKAKQFAHPVVHLRYADTGHGIRFPYIPTTRIAQNGGTPKNNAQASEHSWKEVLAFLEETFA</sequence>
<dbReference type="InterPro" id="IPR016662">
    <property type="entry name" value="Acyl-CoA_thioEstase_long-chain"/>
</dbReference>
<evidence type="ECO:0000256" key="2">
    <source>
        <dbReference type="PIRSR" id="PIRSR016521-1"/>
    </source>
</evidence>
<dbReference type="GO" id="GO:0047617">
    <property type="term" value="F:fatty acyl-CoA hydrolase activity"/>
    <property type="evidence" value="ECO:0007669"/>
    <property type="project" value="TreeGrafter"/>
</dbReference>
<evidence type="ECO:0000313" key="6">
    <source>
        <dbReference type="Proteomes" id="UP000316882"/>
    </source>
</evidence>
<reference evidence="5 6" key="1">
    <citation type="submission" date="2019-06" db="EMBL/GenBank/DDBJ databases">
        <title>Whole genome shotgun sequence of Brevibacillus parabrevis NBRC 12334.</title>
        <authorList>
            <person name="Hosoyama A."/>
            <person name="Uohara A."/>
            <person name="Ohji S."/>
            <person name="Ichikawa N."/>
        </authorList>
    </citation>
    <scope>NUCLEOTIDE SEQUENCE [LARGE SCALE GENOMIC DNA]</scope>
    <source>
        <strain evidence="5 6">NBRC 12334</strain>
    </source>
</reference>
<proteinExistence type="inferred from homology"/>
<dbReference type="SUPFAM" id="SSF53474">
    <property type="entry name" value="alpha/beta-Hydrolases"/>
    <property type="match status" value="1"/>
</dbReference>
<dbReference type="Pfam" id="PF08840">
    <property type="entry name" value="BAAT_C"/>
    <property type="match status" value="1"/>
</dbReference>
<feature type="active site" description="Charge relay system" evidence="2">
    <location>
        <position position="351"/>
    </location>
</feature>
<dbReference type="RefSeq" id="WP_122963425.1">
    <property type="nucleotide sequence ID" value="NZ_BJMH01000007.1"/>
</dbReference>
<comment type="caution">
    <text evidence="5">The sequence shown here is derived from an EMBL/GenBank/DDBJ whole genome shotgun (WGS) entry which is preliminary data.</text>
</comment>
<dbReference type="InterPro" id="IPR006862">
    <property type="entry name" value="Thio_Ohase/aa_AcTrfase"/>
</dbReference>
<feature type="domain" description="Acyl-CoA thioester hydrolase/bile acid-CoA amino acid N-acetyltransferase" evidence="3">
    <location>
        <begin position="16"/>
        <end position="144"/>
    </location>
</feature>
<dbReference type="AlphaFoldDB" id="A0A4Y3PFY7"/>
<dbReference type="PIRSF" id="PIRSF016521">
    <property type="entry name" value="Acyl-CoA_hydro"/>
    <property type="match status" value="1"/>
</dbReference>
<feature type="active site" description="Charge relay system" evidence="2">
    <location>
        <position position="237"/>
    </location>
</feature>
<dbReference type="PANTHER" id="PTHR10824">
    <property type="entry name" value="ACYL-COENZYME A THIOESTERASE-RELATED"/>
    <property type="match status" value="1"/>
</dbReference>
<dbReference type="GO" id="GO:0006631">
    <property type="term" value="P:fatty acid metabolic process"/>
    <property type="evidence" value="ECO:0007669"/>
    <property type="project" value="TreeGrafter"/>
</dbReference>
<comment type="similarity">
    <text evidence="1">Belongs to the C/M/P thioester hydrolase family.</text>
</comment>
<dbReference type="STRING" id="54914.AV540_06025"/>
<dbReference type="PANTHER" id="PTHR10824:SF4">
    <property type="entry name" value="ACYL-COENZYME A THIOESTERASE 1-LIKE"/>
    <property type="match status" value="1"/>
</dbReference>
<organism evidence="5 6">
    <name type="scientific">Brevibacillus parabrevis</name>
    <dbReference type="NCBI Taxonomy" id="54914"/>
    <lineage>
        <taxon>Bacteria</taxon>
        <taxon>Bacillati</taxon>
        <taxon>Bacillota</taxon>
        <taxon>Bacilli</taxon>
        <taxon>Bacillales</taxon>
        <taxon>Paenibacillaceae</taxon>
        <taxon>Brevibacillus</taxon>
    </lineage>
</organism>
<protein>
    <submittedName>
        <fullName evidence="5">Acyl-CoA thioesterase</fullName>
    </submittedName>
</protein>
<dbReference type="InterPro" id="IPR014940">
    <property type="entry name" value="BAAT_C"/>
</dbReference>
<dbReference type="Gene3D" id="2.60.40.2240">
    <property type="entry name" value="Acyl-CoA thioester hydrolase/BAAT N-terminal domain"/>
    <property type="match status" value="1"/>
</dbReference>
<accession>A0A4Y3PFY7</accession>